<keyword evidence="1" id="KW-0732">Signal</keyword>
<protein>
    <submittedName>
        <fullName evidence="2">T9SS type B sorting domain-containing protein</fullName>
    </submittedName>
</protein>
<gene>
    <name evidence="2" type="ORF">ACFS5M_11130</name>
</gene>
<evidence type="ECO:0000313" key="3">
    <source>
        <dbReference type="Proteomes" id="UP001597533"/>
    </source>
</evidence>
<accession>A0ABW5WNB0</accession>
<dbReference type="Pfam" id="PF13585">
    <property type="entry name" value="CHU_C"/>
    <property type="match status" value="1"/>
</dbReference>
<feature type="chain" id="PRO_5045498277" evidence="1">
    <location>
        <begin position="23"/>
        <end position="818"/>
    </location>
</feature>
<dbReference type="InterPro" id="IPR026341">
    <property type="entry name" value="T9SS_type_B"/>
</dbReference>
<dbReference type="NCBIfam" id="TIGR04131">
    <property type="entry name" value="Bac_Flav_CTERM"/>
    <property type="match status" value="1"/>
</dbReference>
<reference evidence="3" key="1">
    <citation type="journal article" date="2019" name="Int. J. Syst. Evol. Microbiol.">
        <title>The Global Catalogue of Microorganisms (GCM) 10K type strain sequencing project: providing services to taxonomists for standard genome sequencing and annotation.</title>
        <authorList>
            <consortium name="The Broad Institute Genomics Platform"/>
            <consortium name="The Broad Institute Genome Sequencing Center for Infectious Disease"/>
            <person name="Wu L."/>
            <person name="Ma J."/>
        </authorList>
    </citation>
    <scope>NUCLEOTIDE SEQUENCE [LARGE SCALE GENOMIC DNA]</scope>
    <source>
        <strain evidence="3">KCTC 32141</strain>
    </source>
</reference>
<dbReference type="CDD" id="cd00146">
    <property type="entry name" value="PKD"/>
    <property type="match status" value="1"/>
</dbReference>
<comment type="caution">
    <text evidence="2">The sequence shown here is derived from an EMBL/GenBank/DDBJ whole genome shotgun (WGS) entry which is preliminary data.</text>
</comment>
<keyword evidence="3" id="KW-1185">Reference proteome</keyword>
<sequence length="818" mass="89610">MKSNINYYVFVLTSLFINLVFAQQPTNCVDAVVVCGNSNINLDVSGIGIQELSGSNTCGSQENNSLWLQVSVVTNGTLGFTLTPGSTLITEDYDFFVFGPNVACNAIGQAIRCSTTNPQAAGQTNNLTGMNGTEGDFAEGPGPDGNSFVSWLNVNAGESYFIVIDRPIGNSPFSLEWTGTAQFSEPPNNEATTSTALNLISCDVDAPFDDGFTSFNLEDNTPTIIGSQTDVSVSYHESESDANININALASPYTNTSDSQTIFARLTNDITGCFIIVSFDLNVNLGPDFAEPSDLLSCDNTDDGDTFNGFTFFDLNSKNNEILNGQDPTLLNITYHETMFNAENGLSPLSSPFYNTEIDDQQIYIRIESVTNTDCYSVTTLNLVVQPAPLVSNSTLFQCDEDGIVDGFTSFNLFQAQDELSAGATTVFLKFHTNLLDAQNDENDVDGNNFSNTANPQTIFVQVINEITGCLTITELTLEVSATQILDYLATPVCDEIDSEDGINSFDLNEFTSDIQTINAIPFPVTYYETYEDALLESNQLATPYTNTTPYSQIIFARAEDNNACYGISEVTLTINPLPLLLEDETVFYCLNLFPESITLESGVDGHPNDYTYTWSNGEVTNEIQINEIGTYTVTVTDINGCSKSRTITVEPSNIATIDAVEVVDGETYNTVTVLASGEGIYEYALFNDQGGLYLDFQSSNVLTNVYPGIYTLVVRDVKNNCGDVEKIISVIGFPQYFTPNNDGHHDTWQILGVSAQFQPQTKIKIYNRFGKLLKEISPIGTGWDGTFNGKALPNDDYWFLVNLQDGREYVNHFSLKR</sequence>
<dbReference type="Proteomes" id="UP001597533">
    <property type="component" value="Unassembled WGS sequence"/>
</dbReference>
<name>A0ABW5WNB0_9FLAO</name>
<evidence type="ECO:0000256" key="1">
    <source>
        <dbReference type="SAM" id="SignalP"/>
    </source>
</evidence>
<feature type="signal peptide" evidence="1">
    <location>
        <begin position="1"/>
        <end position="22"/>
    </location>
</feature>
<evidence type="ECO:0000313" key="2">
    <source>
        <dbReference type="EMBL" id="MFD2824223.1"/>
    </source>
</evidence>
<dbReference type="RefSeq" id="WP_183488555.1">
    <property type="nucleotide sequence ID" value="NZ_JBHUOV010000007.1"/>
</dbReference>
<proteinExistence type="predicted"/>
<organism evidence="2 3">
    <name type="scientific">Lacinutrix iliipiscaria</name>
    <dbReference type="NCBI Taxonomy" id="1230532"/>
    <lineage>
        <taxon>Bacteria</taxon>
        <taxon>Pseudomonadati</taxon>
        <taxon>Bacteroidota</taxon>
        <taxon>Flavobacteriia</taxon>
        <taxon>Flavobacteriales</taxon>
        <taxon>Flavobacteriaceae</taxon>
        <taxon>Lacinutrix</taxon>
    </lineage>
</organism>
<dbReference type="EMBL" id="JBHUOV010000007">
    <property type="protein sequence ID" value="MFD2824223.1"/>
    <property type="molecule type" value="Genomic_DNA"/>
</dbReference>